<dbReference type="EMBL" id="JACCJC010000131">
    <property type="protein sequence ID" value="KAF6223808.1"/>
    <property type="molecule type" value="Genomic_DNA"/>
</dbReference>
<evidence type="ECO:0000256" key="7">
    <source>
        <dbReference type="SAM" id="SignalP"/>
    </source>
</evidence>
<dbReference type="GO" id="GO:0016020">
    <property type="term" value="C:membrane"/>
    <property type="evidence" value="ECO:0007669"/>
    <property type="project" value="UniProtKB-SubCell"/>
</dbReference>
<keyword evidence="7" id="KW-0732">Signal</keyword>
<sequence>MTIIDNWIFAAIFSINVCLAQVIISPYAGLPSVIPGEIQSNINSIVQVATETTPSTSPTLAPSDPSSQATSSNAETTASSPPTISTSSSASTTTSTPVSTSATTSPPTSSSSTTSIAKSSSSTTSIAKSSSSTTSIAKSSSSTTSIAKPTSSTTSIAKPTSSIASPGLKPSAKIGVGLGLSLGVIALAFIGFLTLRHQKHKKASRLLHHGNIAAAGLYPVIDEGDNQDERNMIDVRDSSGPEGLEKNDVHEIQGTAIPAYSLELVGSPGVQGQERPTWHVITIVSKFASTSKGEPEFNFMVLEVRTIRRWDSKCYYPSQDFTGTTGQL</sequence>
<evidence type="ECO:0000313" key="8">
    <source>
        <dbReference type="EMBL" id="KAF6223808.1"/>
    </source>
</evidence>
<comment type="subcellular location">
    <subcellularLocation>
        <location evidence="1">Membrane</location>
        <topology evidence="1">Single-pass membrane protein</topology>
    </subcellularLocation>
</comment>
<proteinExistence type="predicted"/>
<gene>
    <name evidence="8" type="ORF">HO173_013139</name>
</gene>
<dbReference type="OrthoDB" id="10475534at2759"/>
<feature type="compositionally biased region" description="Low complexity" evidence="5">
    <location>
        <begin position="53"/>
        <end position="165"/>
    </location>
</feature>
<evidence type="ECO:0008006" key="10">
    <source>
        <dbReference type="Google" id="ProtNLM"/>
    </source>
</evidence>
<keyword evidence="3 6" id="KW-1133">Transmembrane helix</keyword>
<dbReference type="AlphaFoldDB" id="A0A8H6CI15"/>
<evidence type="ECO:0000256" key="5">
    <source>
        <dbReference type="SAM" id="MobiDB-lite"/>
    </source>
</evidence>
<accession>A0A8H6CI15</accession>
<dbReference type="PANTHER" id="PTHR15549">
    <property type="entry name" value="PAIRED IMMUNOGLOBULIN-LIKE TYPE 2 RECEPTOR"/>
    <property type="match status" value="1"/>
</dbReference>
<feature type="chain" id="PRO_5034385267" description="Mid2 domain-containing protein" evidence="7">
    <location>
        <begin position="21"/>
        <end position="328"/>
    </location>
</feature>
<feature type="region of interest" description="Disordered" evidence="5">
    <location>
        <begin position="53"/>
        <end position="168"/>
    </location>
</feature>
<evidence type="ECO:0000256" key="2">
    <source>
        <dbReference type="ARBA" id="ARBA00022692"/>
    </source>
</evidence>
<evidence type="ECO:0000256" key="1">
    <source>
        <dbReference type="ARBA" id="ARBA00004167"/>
    </source>
</evidence>
<evidence type="ECO:0000256" key="6">
    <source>
        <dbReference type="SAM" id="Phobius"/>
    </source>
</evidence>
<dbReference type="GeneID" id="59294767"/>
<dbReference type="Proteomes" id="UP000578531">
    <property type="component" value="Unassembled WGS sequence"/>
</dbReference>
<name>A0A8H6CI15_9LECA</name>
<keyword evidence="2 6" id="KW-0812">Transmembrane</keyword>
<feature type="signal peptide" evidence="7">
    <location>
        <begin position="1"/>
        <end position="20"/>
    </location>
</feature>
<evidence type="ECO:0000313" key="9">
    <source>
        <dbReference type="Proteomes" id="UP000578531"/>
    </source>
</evidence>
<dbReference type="RefSeq" id="XP_037158120.1">
    <property type="nucleotide sequence ID" value="XM_037314964.1"/>
</dbReference>
<keyword evidence="4 6" id="KW-0472">Membrane</keyword>
<evidence type="ECO:0000256" key="4">
    <source>
        <dbReference type="ARBA" id="ARBA00023136"/>
    </source>
</evidence>
<protein>
    <recommendedName>
        <fullName evidence="10">Mid2 domain-containing protein</fullName>
    </recommendedName>
</protein>
<organism evidence="8 9">
    <name type="scientific">Letharia columbiana</name>
    <dbReference type="NCBI Taxonomy" id="112416"/>
    <lineage>
        <taxon>Eukaryota</taxon>
        <taxon>Fungi</taxon>
        <taxon>Dikarya</taxon>
        <taxon>Ascomycota</taxon>
        <taxon>Pezizomycotina</taxon>
        <taxon>Lecanoromycetes</taxon>
        <taxon>OSLEUM clade</taxon>
        <taxon>Lecanoromycetidae</taxon>
        <taxon>Lecanorales</taxon>
        <taxon>Lecanorineae</taxon>
        <taxon>Parmeliaceae</taxon>
        <taxon>Letharia</taxon>
    </lineage>
</organism>
<reference evidence="8 9" key="1">
    <citation type="journal article" date="2020" name="Genomics">
        <title>Complete, high-quality genomes from long-read metagenomic sequencing of two wolf lichen thalli reveals enigmatic genome architecture.</title>
        <authorList>
            <person name="McKenzie S.K."/>
            <person name="Walston R.F."/>
            <person name="Allen J.L."/>
        </authorList>
    </citation>
    <scope>NUCLEOTIDE SEQUENCE [LARGE SCALE GENOMIC DNA]</scope>
    <source>
        <strain evidence="8">WasteWater2</strain>
    </source>
</reference>
<feature type="transmembrane region" description="Helical" evidence="6">
    <location>
        <begin position="174"/>
        <end position="195"/>
    </location>
</feature>
<evidence type="ECO:0000256" key="3">
    <source>
        <dbReference type="ARBA" id="ARBA00022989"/>
    </source>
</evidence>
<dbReference type="GO" id="GO:0071944">
    <property type="term" value="C:cell periphery"/>
    <property type="evidence" value="ECO:0007669"/>
    <property type="project" value="UniProtKB-ARBA"/>
</dbReference>
<comment type="caution">
    <text evidence="8">The sequence shown here is derived from an EMBL/GenBank/DDBJ whole genome shotgun (WGS) entry which is preliminary data.</text>
</comment>
<dbReference type="InterPro" id="IPR051694">
    <property type="entry name" value="Immunoregulatory_rcpt-like"/>
</dbReference>
<dbReference type="PANTHER" id="PTHR15549:SF30">
    <property type="entry name" value="MID2 DOMAIN-CONTAINING PROTEIN"/>
    <property type="match status" value="1"/>
</dbReference>
<keyword evidence="9" id="KW-1185">Reference proteome</keyword>